<dbReference type="Proteomes" id="UP000567922">
    <property type="component" value="Unassembled WGS sequence"/>
</dbReference>
<evidence type="ECO:0000256" key="1">
    <source>
        <dbReference type="ARBA" id="ARBA00022801"/>
    </source>
</evidence>
<name>A0A839RIR9_9ACTN</name>
<keyword evidence="5" id="KW-1185">Reference proteome</keyword>
<dbReference type="PRINTS" id="PR00412">
    <property type="entry name" value="EPOXHYDRLASE"/>
</dbReference>
<evidence type="ECO:0000259" key="3">
    <source>
        <dbReference type="Pfam" id="PF00561"/>
    </source>
</evidence>
<proteinExistence type="predicted"/>
<comment type="caution">
    <text evidence="4">The sequence shown here is derived from an EMBL/GenBank/DDBJ whole genome shotgun (WGS) entry which is preliminary data.</text>
</comment>
<keyword evidence="1" id="KW-0378">Hydrolase</keyword>
<organism evidence="4 5">
    <name type="scientific">Hoyosella altamirensis</name>
    <dbReference type="NCBI Taxonomy" id="616997"/>
    <lineage>
        <taxon>Bacteria</taxon>
        <taxon>Bacillati</taxon>
        <taxon>Actinomycetota</taxon>
        <taxon>Actinomycetes</taxon>
        <taxon>Mycobacteriales</taxon>
        <taxon>Hoyosellaceae</taxon>
        <taxon>Hoyosella</taxon>
    </lineage>
</organism>
<dbReference type="InterPro" id="IPR000639">
    <property type="entry name" value="Epox_hydrolase-like"/>
</dbReference>
<dbReference type="Pfam" id="PF00561">
    <property type="entry name" value="Abhydrolase_1"/>
    <property type="match status" value="1"/>
</dbReference>
<accession>A0A839RIR9</accession>
<dbReference type="AlphaFoldDB" id="A0A839RIR9"/>
<reference evidence="4 5" key="1">
    <citation type="submission" date="2020-08" db="EMBL/GenBank/DDBJ databases">
        <title>Sequencing the genomes of 1000 actinobacteria strains.</title>
        <authorList>
            <person name="Klenk H.-P."/>
        </authorList>
    </citation>
    <scope>NUCLEOTIDE SEQUENCE [LARGE SCALE GENOMIC DNA]</scope>
    <source>
        <strain evidence="4 5">DSM 45258</strain>
    </source>
</reference>
<gene>
    <name evidence="4" type="ORF">FHU29_000365</name>
</gene>
<dbReference type="InterPro" id="IPR029058">
    <property type="entry name" value="AB_hydrolase_fold"/>
</dbReference>
<dbReference type="GO" id="GO:0016787">
    <property type="term" value="F:hydrolase activity"/>
    <property type="evidence" value="ECO:0007669"/>
    <property type="project" value="UniProtKB-KW"/>
</dbReference>
<feature type="region of interest" description="Disordered" evidence="2">
    <location>
        <begin position="1"/>
        <end position="37"/>
    </location>
</feature>
<protein>
    <submittedName>
        <fullName evidence="4">Pimeloyl-ACP methyl ester carboxylesterase</fullName>
    </submittedName>
</protein>
<evidence type="ECO:0000313" key="5">
    <source>
        <dbReference type="Proteomes" id="UP000567922"/>
    </source>
</evidence>
<dbReference type="OrthoDB" id="4220752at2"/>
<dbReference type="InterPro" id="IPR000073">
    <property type="entry name" value="AB_hydrolase_1"/>
</dbReference>
<dbReference type="Gene3D" id="3.40.50.1820">
    <property type="entry name" value="alpha/beta hydrolase"/>
    <property type="match status" value="1"/>
</dbReference>
<feature type="domain" description="AB hydrolase-1" evidence="3">
    <location>
        <begin position="58"/>
        <end position="311"/>
    </location>
</feature>
<evidence type="ECO:0000256" key="2">
    <source>
        <dbReference type="SAM" id="MobiDB-lite"/>
    </source>
</evidence>
<dbReference type="PANTHER" id="PTHR43329">
    <property type="entry name" value="EPOXIDE HYDROLASE"/>
    <property type="match status" value="1"/>
</dbReference>
<dbReference type="SUPFAM" id="SSF53474">
    <property type="entry name" value="alpha/beta-Hydrolases"/>
    <property type="match status" value="1"/>
</dbReference>
<sequence>MANTEHTSGPGGSRRLAEVKSAGPEGPRPVPSAEPDKWAITSDGYRLALYTRGDQSKPTVLCVHGFPDDHGVWEPVAELLKDRYHVVLFDMRGAGRSDRPQRVAEYSVSQLADDIATVARTVADNGHVHLLAHNWGGAGAWDLALHPVDGIELLSLTTIGSASAEYYSAWVRDQLRFNWQHLRDLFGTWSINTYMTFFQVPVIAPALFKVGVADAAMSFAKWKFEKGKEPDGYGHRLASRNRDGLRIYSANIYSALFGAKPARHTGEPRKPVPSLVIVPENDKLFPPAAQAGAAEWAIDCRIRFVDGGHWLPSHQPELVAKMAADFIEEIEERQN</sequence>
<dbReference type="RefSeq" id="WP_083962218.1">
    <property type="nucleotide sequence ID" value="NZ_BDDI01000005.1"/>
</dbReference>
<evidence type="ECO:0000313" key="4">
    <source>
        <dbReference type="EMBL" id="MBB3035931.1"/>
    </source>
</evidence>
<dbReference type="EMBL" id="JACHWS010000001">
    <property type="protein sequence ID" value="MBB3035931.1"/>
    <property type="molecule type" value="Genomic_DNA"/>
</dbReference>